<evidence type="ECO:0000259" key="2">
    <source>
        <dbReference type="SMART" id="SM00278"/>
    </source>
</evidence>
<dbReference type="GO" id="GO:0006281">
    <property type="term" value="P:DNA repair"/>
    <property type="evidence" value="ECO:0007669"/>
    <property type="project" value="InterPro"/>
</dbReference>
<dbReference type="InterPro" id="IPR003583">
    <property type="entry name" value="Hlx-hairpin-Hlx_DNA-bd_motif"/>
</dbReference>
<reference evidence="3 4" key="1">
    <citation type="submission" date="2019-05" db="EMBL/GenBank/DDBJ databases">
        <title>Draft Whole-Genome sequence of the green sulfur bacterium Prosthecochloris vibrioformis DSM 260.</title>
        <authorList>
            <person name="Meyer T.E."/>
            <person name="Kyndt J.A."/>
        </authorList>
    </citation>
    <scope>NUCLEOTIDE SEQUENCE [LARGE SCALE GENOMIC DNA]</scope>
    <source>
        <strain evidence="3 4">DSM 260</strain>
    </source>
</reference>
<feature type="domain" description="Helix-hairpin-helix DNA-binding motif class 1" evidence="2">
    <location>
        <begin position="134"/>
        <end position="153"/>
    </location>
</feature>
<keyword evidence="4" id="KW-1185">Reference proteome</keyword>
<dbReference type="EMBL" id="VDCI01000001">
    <property type="protein sequence ID" value="TNJ37875.1"/>
    <property type="molecule type" value="Genomic_DNA"/>
</dbReference>
<dbReference type="Gene3D" id="1.10.150.320">
    <property type="entry name" value="Photosystem II 12 kDa extrinsic protein"/>
    <property type="match status" value="1"/>
</dbReference>
<dbReference type="GO" id="GO:0003677">
    <property type="term" value="F:DNA binding"/>
    <property type="evidence" value="ECO:0007669"/>
    <property type="project" value="InterPro"/>
</dbReference>
<dbReference type="Proteomes" id="UP000309544">
    <property type="component" value="Unassembled WGS sequence"/>
</dbReference>
<feature type="domain" description="Helix-hairpin-helix DNA-binding motif class 1" evidence="2">
    <location>
        <begin position="103"/>
        <end position="122"/>
    </location>
</feature>
<name>A0A5C4S3J5_PROVB</name>
<sequence>MKLHEQLARRLGMTRAEIAAVSVLLVLFLLGTAVGGWKNSVPEEKFLNNSPPEQHDALVDSLLAEARKLRETPVTQDTQAPRSGKAPSRSGTSKIEFTTASIEELSSIPGISTVLATRLLEFRDSRNTKIERFDEFSEVKGIGPQRISVLKQHLILP</sequence>
<dbReference type="SMART" id="SM00278">
    <property type="entry name" value="HhH1"/>
    <property type="match status" value="2"/>
</dbReference>
<feature type="region of interest" description="Disordered" evidence="1">
    <location>
        <begin position="70"/>
        <end position="93"/>
    </location>
</feature>
<accession>A0A5C4S3J5</accession>
<evidence type="ECO:0000256" key="1">
    <source>
        <dbReference type="SAM" id="MobiDB-lite"/>
    </source>
</evidence>
<proteinExistence type="predicted"/>
<organism evidence="3 4">
    <name type="scientific">Prosthecochloris vibrioformis</name>
    <name type="common">Chlorobium vibrioforme</name>
    <dbReference type="NCBI Taxonomy" id="1098"/>
    <lineage>
        <taxon>Bacteria</taxon>
        <taxon>Pseudomonadati</taxon>
        <taxon>Chlorobiota</taxon>
        <taxon>Chlorobiia</taxon>
        <taxon>Chlorobiales</taxon>
        <taxon>Chlorobiaceae</taxon>
        <taxon>Prosthecochloris</taxon>
    </lineage>
</organism>
<evidence type="ECO:0000313" key="3">
    <source>
        <dbReference type="EMBL" id="TNJ37875.1"/>
    </source>
</evidence>
<dbReference type="RefSeq" id="WP_068867894.1">
    <property type="nucleotide sequence ID" value="NZ_VDCI01000001.1"/>
</dbReference>
<evidence type="ECO:0000313" key="4">
    <source>
        <dbReference type="Proteomes" id="UP000309544"/>
    </source>
</evidence>
<protein>
    <submittedName>
        <fullName evidence="3">Helix-hairpin-helix domain-containing protein</fullName>
    </submittedName>
</protein>
<dbReference type="InterPro" id="IPR010994">
    <property type="entry name" value="RuvA_2-like"/>
</dbReference>
<dbReference type="Pfam" id="PF12836">
    <property type="entry name" value="HHH_3"/>
    <property type="match status" value="1"/>
</dbReference>
<dbReference type="AlphaFoldDB" id="A0A5C4S3J5"/>
<comment type="caution">
    <text evidence="3">The sequence shown here is derived from an EMBL/GenBank/DDBJ whole genome shotgun (WGS) entry which is preliminary data.</text>
</comment>
<dbReference type="SUPFAM" id="SSF47781">
    <property type="entry name" value="RuvA domain 2-like"/>
    <property type="match status" value="1"/>
</dbReference>
<gene>
    <name evidence="3" type="ORF">FGF68_01470</name>
</gene>